<accession>A0ABS6AWL9</accession>
<dbReference type="CDD" id="cd05233">
    <property type="entry name" value="SDR_c"/>
    <property type="match status" value="1"/>
</dbReference>
<dbReference type="Pfam" id="PF00106">
    <property type="entry name" value="adh_short"/>
    <property type="match status" value="2"/>
</dbReference>
<dbReference type="SUPFAM" id="SSF51735">
    <property type="entry name" value="NAD(P)-binding Rossmann-fold domains"/>
    <property type="match status" value="1"/>
</dbReference>
<keyword evidence="2" id="KW-0560">Oxidoreductase</keyword>
<keyword evidence="4" id="KW-1185">Reference proteome</keyword>
<dbReference type="RefSeq" id="WP_215917287.1">
    <property type="nucleotide sequence ID" value="NZ_JAHKNI010000003.1"/>
</dbReference>
<proteinExistence type="inferred from homology"/>
<evidence type="ECO:0000256" key="1">
    <source>
        <dbReference type="ARBA" id="ARBA00006484"/>
    </source>
</evidence>
<dbReference type="PANTHER" id="PTHR44196:SF1">
    <property type="entry name" value="DEHYDROGENASE_REDUCTASE SDR FAMILY MEMBER 7B"/>
    <property type="match status" value="1"/>
</dbReference>
<dbReference type="Gene3D" id="3.40.50.720">
    <property type="entry name" value="NAD(P)-binding Rossmann-like Domain"/>
    <property type="match status" value="1"/>
</dbReference>
<dbReference type="PRINTS" id="PR00081">
    <property type="entry name" value="GDHRDH"/>
</dbReference>
<dbReference type="Proteomes" id="UP000733379">
    <property type="component" value="Unassembled WGS sequence"/>
</dbReference>
<protein>
    <submittedName>
        <fullName evidence="3">SDR family oxidoreductase</fullName>
    </submittedName>
</protein>
<comment type="similarity">
    <text evidence="1">Belongs to the short-chain dehydrogenases/reductases (SDR) family.</text>
</comment>
<gene>
    <name evidence="3" type="ORF">KO481_13030</name>
</gene>
<comment type="caution">
    <text evidence="3">The sequence shown here is derived from an EMBL/GenBank/DDBJ whole genome shotgun (WGS) entry which is preliminary data.</text>
</comment>
<name>A0ABS6AWL9_9NOCA</name>
<dbReference type="PANTHER" id="PTHR44196">
    <property type="entry name" value="DEHYDROGENASE/REDUCTASE SDR FAMILY MEMBER 7B"/>
    <property type="match status" value="1"/>
</dbReference>
<evidence type="ECO:0000313" key="4">
    <source>
        <dbReference type="Proteomes" id="UP000733379"/>
    </source>
</evidence>
<dbReference type="EMBL" id="JAHKNI010000003">
    <property type="protein sequence ID" value="MBU3062442.1"/>
    <property type="molecule type" value="Genomic_DNA"/>
</dbReference>
<reference evidence="3 4" key="1">
    <citation type="submission" date="2021-06" db="EMBL/GenBank/DDBJ databases">
        <title>Actinomycetes sequencing.</title>
        <authorList>
            <person name="Shan Q."/>
        </authorList>
    </citation>
    <scope>NUCLEOTIDE SEQUENCE [LARGE SCALE GENOMIC DNA]</scope>
    <source>
        <strain evidence="3 4">NEAU-G5</strain>
    </source>
</reference>
<sequence>MSSSRPTALVTGASRGIGRATALVLAGSGFDVAFTARTVVEGEGTVPARTTREGEISFGVPGSLATTRAEIERLGTRALPLRMDLADPASVTTAAAELLDRWGAPNLLVNNAIRHKPHARFLELDLDDLRESLEANLIEQIRLTQDLLPAMIDSGGGTIVNLCSGSAVVDPPAPPGEGGWGLGYSAAKAAFGRLAGAINAEHRGDGIRAFNIEPGFVITESGAARGGTDDITAGGFTGAPSDASGRVIAWLASAPHTETDPLLGTLINAPRVARSMATHTPK</sequence>
<dbReference type="InterPro" id="IPR002347">
    <property type="entry name" value="SDR_fam"/>
</dbReference>
<evidence type="ECO:0000313" key="3">
    <source>
        <dbReference type="EMBL" id="MBU3062442.1"/>
    </source>
</evidence>
<evidence type="ECO:0000256" key="2">
    <source>
        <dbReference type="ARBA" id="ARBA00023002"/>
    </source>
</evidence>
<dbReference type="InterPro" id="IPR036291">
    <property type="entry name" value="NAD(P)-bd_dom_sf"/>
</dbReference>
<organism evidence="3 4">
    <name type="scientific">Nocardia albiluteola</name>
    <dbReference type="NCBI Taxonomy" id="2842303"/>
    <lineage>
        <taxon>Bacteria</taxon>
        <taxon>Bacillati</taxon>
        <taxon>Actinomycetota</taxon>
        <taxon>Actinomycetes</taxon>
        <taxon>Mycobacteriales</taxon>
        <taxon>Nocardiaceae</taxon>
        <taxon>Nocardia</taxon>
    </lineage>
</organism>